<keyword evidence="1" id="KW-1133">Transmembrane helix</keyword>
<dbReference type="OrthoDB" id="9973594at2"/>
<keyword evidence="1" id="KW-0472">Membrane</keyword>
<evidence type="ECO:0000313" key="3">
    <source>
        <dbReference type="Proteomes" id="UP000030512"/>
    </source>
</evidence>
<organism evidence="2 3">
    <name type="scientific">Methylomonas denitrificans</name>
    <dbReference type="NCBI Taxonomy" id="1538553"/>
    <lineage>
        <taxon>Bacteria</taxon>
        <taxon>Pseudomonadati</taxon>
        <taxon>Pseudomonadota</taxon>
        <taxon>Gammaproteobacteria</taxon>
        <taxon>Methylococcales</taxon>
        <taxon>Methylococcaceae</taxon>
        <taxon>Methylomonas</taxon>
    </lineage>
</organism>
<sequence>MELFSTYPAAYLMTVVLPLVTGIVVAIGGYETLKARSESDAQLNRIEQNTENALKQLPDVTATLATLRRYEQSLAASGARDEVLSAVLAQYQGMKHASEAWERFRSSKDNEEKYQLASEVLEILSTNLMPVSTPTNLPSNPLILGLGANTFRVLFSVPMRITPHLEFQVLPAGANAHVIEKSKFGFTVVFEPISVLVTQFGFTASAEL</sequence>
<dbReference type="EMBL" id="CP014476">
    <property type="protein sequence ID" value="AMK79113.1"/>
    <property type="molecule type" value="Genomic_DNA"/>
</dbReference>
<gene>
    <name evidence="2" type="ORF">JT25_021955</name>
</gene>
<keyword evidence="1" id="KW-0812">Transmembrane</keyword>
<feature type="transmembrane region" description="Helical" evidence="1">
    <location>
        <begin position="6"/>
        <end position="30"/>
    </location>
</feature>
<protein>
    <submittedName>
        <fullName evidence="2">Uncharacterized protein</fullName>
    </submittedName>
</protein>
<proteinExistence type="predicted"/>
<dbReference type="AlphaFoldDB" id="A0A140E6T9"/>
<dbReference type="Proteomes" id="UP000030512">
    <property type="component" value="Chromosome"/>
</dbReference>
<evidence type="ECO:0000256" key="1">
    <source>
        <dbReference type="SAM" id="Phobius"/>
    </source>
</evidence>
<reference evidence="2 3" key="1">
    <citation type="journal article" date="2015" name="Environ. Microbiol.">
        <title>Methane oxidation coupled to nitrate reduction under hypoxia by the Gammaproteobacterium Methylomonas denitrificans, sp. nov. type strain FJG1.</title>
        <authorList>
            <person name="Kits K.D."/>
            <person name="Klotz M.G."/>
            <person name="Stein L.Y."/>
        </authorList>
    </citation>
    <scope>NUCLEOTIDE SEQUENCE [LARGE SCALE GENOMIC DNA]</scope>
    <source>
        <strain evidence="2 3">FJG1</strain>
    </source>
</reference>
<dbReference type="KEGG" id="mdn:JT25_021955"/>
<accession>A0A140E6T9</accession>
<keyword evidence="3" id="KW-1185">Reference proteome</keyword>
<name>A0A140E6T9_9GAMM</name>
<evidence type="ECO:0000313" key="2">
    <source>
        <dbReference type="EMBL" id="AMK79113.1"/>
    </source>
</evidence>
<dbReference type="RefSeq" id="WP_036279683.1">
    <property type="nucleotide sequence ID" value="NZ_CP014476.1"/>
</dbReference>